<organism evidence="2 3">
    <name type="scientific">Cladosporium halotolerans</name>
    <dbReference type="NCBI Taxonomy" id="1052096"/>
    <lineage>
        <taxon>Eukaryota</taxon>
        <taxon>Fungi</taxon>
        <taxon>Dikarya</taxon>
        <taxon>Ascomycota</taxon>
        <taxon>Pezizomycotina</taxon>
        <taxon>Dothideomycetes</taxon>
        <taxon>Dothideomycetidae</taxon>
        <taxon>Cladosporiales</taxon>
        <taxon>Cladosporiaceae</taxon>
        <taxon>Cladosporium</taxon>
    </lineage>
</organism>
<dbReference type="SUPFAM" id="SSF51182">
    <property type="entry name" value="RmlC-like cupins"/>
    <property type="match status" value="1"/>
</dbReference>
<sequence>MGSIEQIGRLELGKDAHMTFHRDLSKPPDHPEHHFSFTVCSGSSSDSLALQVPKHWHKHHDEYMQCVAGEIEVHLDGETFIAKAGDPTIFIERRRVHGFKFAKGQRVVLKEMTRPTGEFKQRFFEDVFTEAGFWGAMRGFADGDTYLALPVPGWLRWLDEVYMFVMGLLAVLVYPRKGLRPESRAAVVGDEEKKEL</sequence>
<dbReference type="Pfam" id="PF07883">
    <property type="entry name" value="Cupin_2"/>
    <property type="match status" value="1"/>
</dbReference>
<proteinExistence type="predicted"/>
<feature type="domain" description="Cupin type-2" evidence="1">
    <location>
        <begin position="52"/>
        <end position="105"/>
    </location>
</feature>
<evidence type="ECO:0000259" key="1">
    <source>
        <dbReference type="Pfam" id="PF07883"/>
    </source>
</evidence>
<reference evidence="2 3" key="1">
    <citation type="journal article" date="2020" name="Microbiol. Resour. Announc.">
        <title>Draft Genome Sequence of a Cladosporium Species Isolated from the Mesophotic Ascidian Didemnum maculosum.</title>
        <authorList>
            <person name="Gioti A."/>
            <person name="Siaperas R."/>
            <person name="Nikolaivits E."/>
            <person name="Le Goff G."/>
            <person name="Ouazzani J."/>
            <person name="Kotoulas G."/>
            <person name="Topakas E."/>
        </authorList>
    </citation>
    <scope>NUCLEOTIDE SEQUENCE [LARGE SCALE GENOMIC DNA]</scope>
    <source>
        <strain evidence="2 3">TM138-S3</strain>
    </source>
</reference>
<evidence type="ECO:0000313" key="2">
    <source>
        <dbReference type="EMBL" id="KAL1583781.1"/>
    </source>
</evidence>
<protein>
    <recommendedName>
        <fullName evidence="1">Cupin type-2 domain-containing protein</fullName>
    </recommendedName>
</protein>
<gene>
    <name evidence="2" type="ORF">WHR41_07122</name>
</gene>
<evidence type="ECO:0000313" key="3">
    <source>
        <dbReference type="Proteomes" id="UP000803884"/>
    </source>
</evidence>
<dbReference type="RefSeq" id="XP_069226887.1">
    <property type="nucleotide sequence ID" value="XM_069375727.1"/>
</dbReference>
<accession>A0AB34KJ37</accession>
<dbReference type="InterPro" id="IPR014710">
    <property type="entry name" value="RmlC-like_jellyroll"/>
</dbReference>
<dbReference type="Proteomes" id="UP000803884">
    <property type="component" value="Unassembled WGS sequence"/>
</dbReference>
<dbReference type="InterPro" id="IPR013096">
    <property type="entry name" value="Cupin_2"/>
</dbReference>
<dbReference type="EMBL" id="JAAQHG020000031">
    <property type="protein sequence ID" value="KAL1583781.1"/>
    <property type="molecule type" value="Genomic_DNA"/>
</dbReference>
<dbReference type="GeneID" id="96008565"/>
<dbReference type="AlphaFoldDB" id="A0AB34KJ37"/>
<comment type="caution">
    <text evidence="2">The sequence shown here is derived from an EMBL/GenBank/DDBJ whole genome shotgun (WGS) entry which is preliminary data.</text>
</comment>
<name>A0AB34KJ37_9PEZI</name>
<keyword evidence="3" id="KW-1185">Reference proteome</keyword>
<dbReference type="InterPro" id="IPR011051">
    <property type="entry name" value="RmlC_Cupin_sf"/>
</dbReference>
<dbReference type="Gene3D" id="2.60.120.10">
    <property type="entry name" value="Jelly Rolls"/>
    <property type="match status" value="1"/>
</dbReference>